<keyword evidence="3 5" id="KW-0346">Stress response</keyword>
<evidence type="ECO:0000256" key="3">
    <source>
        <dbReference type="ARBA" id="ARBA00023016"/>
    </source>
</evidence>
<evidence type="ECO:0000256" key="5">
    <source>
        <dbReference type="HAMAP-Rule" id="MF_00081"/>
    </source>
</evidence>
<keyword evidence="6" id="KW-0175">Coiled coil</keyword>
<accession>A0A066ZP92</accession>
<evidence type="ECO:0000256" key="1">
    <source>
        <dbReference type="ARBA" id="ARBA00022491"/>
    </source>
</evidence>
<protein>
    <recommendedName>
        <fullName evidence="5">Heat-inducible transcription repressor HrcA</fullName>
    </recommendedName>
</protein>
<dbReference type="GO" id="GO:0045892">
    <property type="term" value="P:negative regulation of DNA-templated transcription"/>
    <property type="evidence" value="ECO:0007669"/>
    <property type="project" value="UniProtKB-UniRule"/>
</dbReference>
<dbReference type="NCBIfam" id="TIGR00331">
    <property type="entry name" value="hrcA"/>
    <property type="match status" value="1"/>
</dbReference>
<comment type="similarity">
    <text evidence="5">Belongs to the HrcA family.</text>
</comment>
<evidence type="ECO:0000313" key="9">
    <source>
        <dbReference type="Proteomes" id="UP000027341"/>
    </source>
</evidence>
<evidence type="ECO:0000256" key="4">
    <source>
        <dbReference type="ARBA" id="ARBA00023163"/>
    </source>
</evidence>
<dbReference type="Pfam" id="PF01628">
    <property type="entry name" value="HrcA"/>
    <property type="match status" value="1"/>
</dbReference>
<feature type="coiled-coil region" evidence="6">
    <location>
        <begin position="194"/>
        <end position="221"/>
    </location>
</feature>
<reference evidence="8 9" key="1">
    <citation type="submission" date="2014-04" db="EMBL/GenBank/DDBJ databases">
        <title>Draft genome sequence of Hydrogenovibrio marinus MH-110, a model organism for aerobic H2 metabolism.</title>
        <authorList>
            <person name="Cha H.J."/>
            <person name="Jo B.H."/>
            <person name="Hwang B.H."/>
        </authorList>
    </citation>
    <scope>NUCLEOTIDE SEQUENCE [LARGE SCALE GENOMIC DNA]</scope>
    <source>
        <strain evidence="8 9">MH-110</strain>
    </source>
</reference>
<dbReference type="PANTHER" id="PTHR34824:SF1">
    <property type="entry name" value="HEAT-INDUCIBLE TRANSCRIPTION REPRESSOR HRCA"/>
    <property type="match status" value="1"/>
</dbReference>
<dbReference type="PIRSF" id="PIRSF005485">
    <property type="entry name" value="HrcA"/>
    <property type="match status" value="1"/>
</dbReference>
<sequence length="344" mass="38419">MNFNERSELLFKNLMSMYLNDGKPVGSTALAKLPEVGVSSATVRNVMADLERMGLIHSPHTSAGRIPTDLGFRVFVDTILTVQPLNQTVQQNIQQGFQRAQTQDELIGSASNILSSLTGMASLVMLPNKEQEVLRHIDFVRLGERRLLVVLVLNDNDVQNRIIELEEAASESELLEVANYLNKHFVGHSLRDVKDKLVNQMDEIRLNMNQLMRAIMDAADDVIDSKTKAVAPYFISGKTNLLNYQELADTDKLKALFQSFEQHTHMLNLLDKSMQAKGVQVFIGNECGHEIYQNCSIVTTPYDVDGEVVGVLGVVGPSRMHYDHIVPRVDMTAKILSSLLKGNR</sequence>
<dbReference type="Proteomes" id="UP000027341">
    <property type="component" value="Unassembled WGS sequence"/>
</dbReference>
<name>A0A066ZP92_HYDMR</name>
<dbReference type="InterPro" id="IPR036390">
    <property type="entry name" value="WH_DNA-bd_sf"/>
</dbReference>
<keyword evidence="2 5" id="KW-0805">Transcription regulation</keyword>
<evidence type="ECO:0000259" key="7">
    <source>
        <dbReference type="Pfam" id="PF01628"/>
    </source>
</evidence>
<keyword evidence="4 5" id="KW-0804">Transcription</keyword>
<evidence type="ECO:0000256" key="2">
    <source>
        <dbReference type="ARBA" id="ARBA00023015"/>
    </source>
</evidence>
<keyword evidence="1 5" id="KW-0678">Repressor</keyword>
<organism evidence="8 9">
    <name type="scientific">Hydrogenovibrio marinus</name>
    <dbReference type="NCBI Taxonomy" id="28885"/>
    <lineage>
        <taxon>Bacteria</taxon>
        <taxon>Pseudomonadati</taxon>
        <taxon>Pseudomonadota</taxon>
        <taxon>Gammaproteobacteria</taxon>
        <taxon>Thiotrichales</taxon>
        <taxon>Piscirickettsiaceae</taxon>
        <taxon>Hydrogenovibrio</taxon>
    </lineage>
</organism>
<dbReference type="HAMAP" id="MF_00081">
    <property type="entry name" value="HrcA"/>
    <property type="match status" value="1"/>
</dbReference>
<feature type="domain" description="Heat-inducible transcription repressor HrcA C-terminal" evidence="7">
    <location>
        <begin position="104"/>
        <end position="326"/>
    </location>
</feature>
<dbReference type="PANTHER" id="PTHR34824">
    <property type="entry name" value="HEAT-INDUCIBLE TRANSCRIPTION REPRESSOR HRCA"/>
    <property type="match status" value="1"/>
</dbReference>
<dbReference type="AlphaFoldDB" id="A0A066ZP92"/>
<evidence type="ECO:0000256" key="6">
    <source>
        <dbReference type="SAM" id="Coils"/>
    </source>
</evidence>
<dbReference type="Gene3D" id="3.30.390.60">
    <property type="entry name" value="Heat-inducible transcription repressor hrca homolog, domain 3"/>
    <property type="match status" value="1"/>
</dbReference>
<gene>
    <name evidence="5" type="primary">hrcA</name>
    <name evidence="8" type="ORF">EI16_04805</name>
</gene>
<evidence type="ECO:0000313" key="8">
    <source>
        <dbReference type="EMBL" id="KDN95623.1"/>
    </source>
</evidence>
<dbReference type="EMBL" id="JMIU01000001">
    <property type="protein sequence ID" value="KDN95623.1"/>
    <property type="molecule type" value="Genomic_DNA"/>
</dbReference>
<dbReference type="InterPro" id="IPR036388">
    <property type="entry name" value="WH-like_DNA-bd_sf"/>
</dbReference>
<dbReference type="Gene3D" id="3.30.450.40">
    <property type="match status" value="1"/>
</dbReference>
<dbReference type="InterPro" id="IPR023120">
    <property type="entry name" value="WHTH_transcript_rep_HrcA_IDD"/>
</dbReference>
<comment type="caution">
    <text evidence="8">The sequence shown here is derived from an EMBL/GenBank/DDBJ whole genome shotgun (WGS) entry which is preliminary data.</text>
</comment>
<dbReference type="Gene3D" id="1.10.10.10">
    <property type="entry name" value="Winged helix-like DNA-binding domain superfamily/Winged helix DNA-binding domain"/>
    <property type="match status" value="1"/>
</dbReference>
<dbReference type="InterPro" id="IPR002571">
    <property type="entry name" value="HrcA"/>
</dbReference>
<dbReference type="SUPFAM" id="SSF55781">
    <property type="entry name" value="GAF domain-like"/>
    <property type="match status" value="1"/>
</dbReference>
<proteinExistence type="inferred from homology"/>
<dbReference type="InterPro" id="IPR029016">
    <property type="entry name" value="GAF-like_dom_sf"/>
</dbReference>
<dbReference type="SUPFAM" id="SSF46785">
    <property type="entry name" value="Winged helix' DNA-binding domain"/>
    <property type="match status" value="1"/>
</dbReference>
<dbReference type="STRING" id="28885.EI16_04805"/>
<keyword evidence="9" id="KW-1185">Reference proteome</keyword>
<dbReference type="GO" id="GO:0003677">
    <property type="term" value="F:DNA binding"/>
    <property type="evidence" value="ECO:0007669"/>
    <property type="project" value="InterPro"/>
</dbReference>
<comment type="function">
    <text evidence="5">Negative regulator of class I heat shock genes (grpE-dnaK-dnaJ and groELS operons). Prevents heat-shock induction of these operons.</text>
</comment>
<dbReference type="InterPro" id="IPR021153">
    <property type="entry name" value="HrcA_C"/>
</dbReference>